<dbReference type="EMBL" id="CADEAL010003001">
    <property type="protein sequence ID" value="CAB1443108.1"/>
    <property type="molecule type" value="Genomic_DNA"/>
</dbReference>
<comment type="caution">
    <text evidence="1">The sequence shown here is derived from an EMBL/GenBank/DDBJ whole genome shotgun (WGS) entry which is preliminary data.</text>
</comment>
<proteinExistence type="predicted"/>
<evidence type="ECO:0000313" key="2">
    <source>
        <dbReference type="Proteomes" id="UP001153269"/>
    </source>
</evidence>
<accession>A0A9N7YSS3</accession>
<keyword evidence="2" id="KW-1185">Reference proteome</keyword>
<name>A0A9N7YSS3_PLEPL</name>
<dbReference type="Proteomes" id="UP001153269">
    <property type="component" value="Unassembled WGS sequence"/>
</dbReference>
<sequence length="123" mass="13457">MGLMDGGSSLMKRDLGAAVLAGYTPEVMISSVSPGPPHLAASIFPWLLPHADQAWSIQHILAERLLTTAGNVLQLMFSNRPPSPILMKSRNRVSHLFRQFLSMTSPGQRKLKCFTGEAVSDRL</sequence>
<reference evidence="1" key="1">
    <citation type="submission" date="2020-03" db="EMBL/GenBank/DDBJ databases">
        <authorList>
            <person name="Weist P."/>
        </authorList>
    </citation>
    <scope>NUCLEOTIDE SEQUENCE</scope>
</reference>
<protein>
    <submittedName>
        <fullName evidence="1">Uncharacterized protein</fullName>
    </submittedName>
</protein>
<organism evidence="1 2">
    <name type="scientific">Pleuronectes platessa</name>
    <name type="common">European plaice</name>
    <dbReference type="NCBI Taxonomy" id="8262"/>
    <lineage>
        <taxon>Eukaryota</taxon>
        <taxon>Metazoa</taxon>
        <taxon>Chordata</taxon>
        <taxon>Craniata</taxon>
        <taxon>Vertebrata</taxon>
        <taxon>Euteleostomi</taxon>
        <taxon>Actinopterygii</taxon>
        <taxon>Neopterygii</taxon>
        <taxon>Teleostei</taxon>
        <taxon>Neoteleostei</taxon>
        <taxon>Acanthomorphata</taxon>
        <taxon>Carangaria</taxon>
        <taxon>Pleuronectiformes</taxon>
        <taxon>Pleuronectoidei</taxon>
        <taxon>Pleuronectidae</taxon>
        <taxon>Pleuronectes</taxon>
    </lineage>
</organism>
<evidence type="ECO:0000313" key="1">
    <source>
        <dbReference type="EMBL" id="CAB1443108.1"/>
    </source>
</evidence>
<dbReference type="AlphaFoldDB" id="A0A9N7YSS3"/>
<gene>
    <name evidence="1" type="ORF">PLEPLA_LOCUS30824</name>
</gene>